<evidence type="ECO:0000313" key="1">
    <source>
        <dbReference type="EMBL" id="QCD93819.1"/>
    </source>
</evidence>
<reference evidence="1 2" key="1">
    <citation type="submission" date="2019-04" db="EMBL/GenBank/DDBJ databases">
        <title>An improved genome assembly and genetic linkage map for asparagus bean, Vigna unguiculata ssp. sesquipedialis.</title>
        <authorList>
            <person name="Xia Q."/>
            <person name="Zhang R."/>
            <person name="Dong Y."/>
        </authorList>
    </citation>
    <scope>NUCLEOTIDE SEQUENCE [LARGE SCALE GENOMIC DNA]</scope>
    <source>
        <tissue evidence="1">Leaf</tissue>
    </source>
</reference>
<dbReference type="AlphaFoldDB" id="A0A4D6LXT7"/>
<gene>
    <name evidence="1" type="ORF">DEO72_LG5g1895</name>
</gene>
<evidence type="ECO:0000313" key="2">
    <source>
        <dbReference type="Proteomes" id="UP000501690"/>
    </source>
</evidence>
<dbReference type="Proteomes" id="UP000501690">
    <property type="component" value="Linkage Group LG5"/>
</dbReference>
<keyword evidence="2" id="KW-1185">Reference proteome</keyword>
<protein>
    <submittedName>
        <fullName evidence="1">Uncharacterized protein</fullName>
    </submittedName>
</protein>
<name>A0A4D6LXT7_VIGUN</name>
<dbReference type="EMBL" id="CP039349">
    <property type="protein sequence ID" value="QCD93819.1"/>
    <property type="molecule type" value="Genomic_DNA"/>
</dbReference>
<accession>A0A4D6LXT7</accession>
<dbReference type="PROSITE" id="PS51257">
    <property type="entry name" value="PROKAR_LIPOPROTEIN"/>
    <property type="match status" value="1"/>
</dbReference>
<organism evidence="1 2">
    <name type="scientific">Vigna unguiculata</name>
    <name type="common">Cowpea</name>
    <dbReference type="NCBI Taxonomy" id="3917"/>
    <lineage>
        <taxon>Eukaryota</taxon>
        <taxon>Viridiplantae</taxon>
        <taxon>Streptophyta</taxon>
        <taxon>Embryophyta</taxon>
        <taxon>Tracheophyta</taxon>
        <taxon>Spermatophyta</taxon>
        <taxon>Magnoliopsida</taxon>
        <taxon>eudicotyledons</taxon>
        <taxon>Gunneridae</taxon>
        <taxon>Pentapetalae</taxon>
        <taxon>rosids</taxon>
        <taxon>fabids</taxon>
        <taxon>Fabales</taxon>
        <taxon>Fabaceae</taxon>
        <taxon>Papilionoideae</taxon>
        <taxon>50 kb inversion clade</taxon>
        <taxon>NPAAA clade</taxon>
        <taxon>indigoferoid/millettioid clade</taxon>
        <taxon>Phaseoleae</taxon>
        <taxon>Vigna</taxon>
    </lineage>
</organism>
<sequence length="64" mass="6128">MEKMERHGGCGAVAAGCVNGGRREGDECAAAAPGKVERELHEDDGGVAVASAGSMAAGEIGGGG</sequence>
<proteinExistence type="predicted"/>